<keyword evidence="1" id="KW-0732">Signal</keyword>
<name>A0A841HWN8_9GAMM</name>
<dbReference type="InterPro" id="IPR014710">
    <property type="entry name" value="RmlC-like_jellyroll"/>
</dbReference>
<dbReference type="Proteomes" id="UP000588068">
    <property type="component" value="Unassembled WGS sequence"/>
</dbReference>
<dbReference type="PROSITE" id="PS51257">
    <property type="entry name" value="PROKAR_LIPOPROTEIN"/>
    <property type="match status" value="1"/>
</dbReference>
<evidence type="ECO:0000313" key="2">
    <source>
        <dbReference type="EMBL" id="MBB6096195.1"/>
    </source>
</evidence>
<evidence type="ECO:0000313" key="3">
    <source>
        <dbReference type="Proteomes" id="UP000588068"/>
    </source>
</evidence>
<feature type="chain" id="PRO_5033012060" description="DUF4437 domain-containing protein" evidence="1">
    <location>
        <begin position="19"/>
        <end position="147"/>
    </location>
</feature>
<feature type="signal peptide" evidence="1">
    <location>
        <begin position="1"/>
        <end position="18"/>
    </location>
</feature>
<accession>A0A841HWN8</accession>
<gene>
    <name evidence="2" type="ORF">HNQ60_005117</name>
</gene>
<dbReference type="SUPFAM" id="SSF51182">
    <property type="entry name" value="RmlC-like cupins"/>
    <property type="match status" value="1"/>
</dbReference>
<sequence>MRFSVIVILVAAFTVACAAVPDRTSSQRMVVVPLSEAKFVPVVARLPDGPQMAVLWGDPSSGPSAMLLEMKQGPTPLHVHTADYHLVVIEGQLKHWGEAETGASAKTLGPGSYWFQPGNEIHGDACLTSKCLVQVVWSGPRDGRLAE</sequence>
<dbReference type="InterPro" id="IPR028013">
    <property type="entry name" value="DUF4437"/>
</dbReference>
<organism evidence="2 3">
    <name type="scientific">Povalibacter uvarum</name>
    <dbReference type="NCBI Taxonomy" id="732238"/>
    <lineage>
        <taxon>Bacteria</taxon>
        <taxon>Pseudomonadati</taxon>
        <taxon>Pseudomonadota</taxon>
        <taxon>Gammaproteobacteria</taxon>
        <taxon>Steroidobacterales</taxon>
        <taxon>Steroidobacteraceae</taxon>
        <taxon>Povalibacter</taxon>
    </lineage>
</organism>
<keyword evidence="3" id="KW-1185">Reference proteome</keyword>
<dbReference type="EMBL" id="JACHHZ010000007">
    <property type="protein sequence ID" value="MBB6096195.1"/>
    <property type="molecule type" value="Genomic_DNA"/>
</dbReference>
<evidence type="ECO:0000256" key="1">
    <source>
        <dbReference type="SAM" id="SignalP"/>
    </source>
</evidence>
<dbReference type="CDD" id="cd06989">
    <property type="entry name" value="cupin_DRT102"/>
    <property type="match status" value="1"/>
</dbReference>
<dbReference type="Pfam" id="PF14499">
    <property type="entry name" value="DUF4437"/>
    <property type="match status" value="1"/>
</dbReference>
<dbReference type="RefSeq" id="WP_184335593.1">
    <property type="nucleotide sequence ID" value="NZ_JACHHZ010000007.1"/>
</dbReference>
<proteinExistence type="predicted"/>
<dbReference type="Gene3D" id="2.60.120.10">
    <property type="entry name" value="Jelly Rolls"/>
    <property type="match status" value="1"/>
</dbReference>
<evidence type="ECO:0008006" key="4">
    <source>
        <dbReference type="Google" id="ProtNLM"/>
    </source>
</evidence>
<protein>
    <recommendedName>
        <fullName evidence="4">DUF4437 domain-containing protein</fullName>
    </recommendedName>
</protein>
<dbReference type="AlphaFoldDB" id="A0A841HWN8"/>
<dbReference type="InterPro" id="IPR011051">
    <property type="entry name" value="RmlC_Cupin_sf"/>
</dbReference>
<comment type="caution">
    <text evidence="2">The sequence shown here is derived from an EMBL/GenBank/DDBJ whole genome shotgun (WGS) entry which is preliminary data.</text>
</comment>
<reference evidence="2 3" key="1">
    <citation type="submission" date="2020-08" db="EMBL/GenBank/DDBJ databases">
        <title>Genomic Encyclopedia of Type Strains, Phase IV (KMG-IV): sequencing the most valuable type-strain genomes for metagenomic binning, comparative biology and taxonomic classification.</title>
        <authorList>
            <person name="Goeker M."/>
        </authorList>
    </citation>
    <scope>NUCLEOTIDE SEQUENCE [LARGE SCALE GENOMIC DNA]</scope>
    <source>
        <strain evidence="2 3">DSM 26723</strain>
    </source>
</reference>